<feature type="compositionally biased region" description="Low complexity" evidence="1">
    <location>
        <begin position="141"/>
        <end position="223"/>
    </location>
</feature>
<name>A0A9N8HBL0_9STRA</name>
<feature type="region of interest" description="Disordered" evidence="1">
    <location>
        <begin position="400"/>
        <end position="532"/>
    </location>
</feature>
<dbReference type="AlphaFoldDB" id="A0A9N8HBL0"/>
<dbReference type="EMBL" id="CAICTM010000342">
    <property type="protein sequence ID" value="CAB9508331.1"/>
    <property type="molecule type" value="Genomic_DNA"/>
</dbReference>
<dbReference type="PANTHER" id="PTHR48138:SF2">
    <property type="entry name" value="KERATINOCYTE PROLINE-RICH PROTEIN"/>
    <property type="match status" value="1"/>
</dbReference>
<keyword evidence="4" id="KW-1185">Reference proteome</keyword>
<proteinExistence type="predicted"/>
<evidence type="ECO:0000313" key="3">
    <source>
        <dbReference type="EMBL" id="CAB9508331.1"/>
    </source>
</evidence>
<accession>A0A9N8HBL0</accession>
<evidence type="ECO:0000256" key="2">
    <source>
        <dbReference type="SAM" id="SignalP"/>
    </source>
</evidence>
<reference evidence="3" key="1">
    <citation type="submission" date="2020-06" db="EMBL/GenBank/DDBJ databases">
        <authorList>
            <consortium name="Plant Systems Biology data submission"/>
        </authorList>
    </citation>
    <scope>NUCLEOTIDE SEQUENCE</scope>
    <source>
        <strain evidence="3">D6</strain>
    </source>
</reference>
<feature type="chain" id="PRO_5040291339" evidence="2">
    <location>
        <begin position="31"/>
        <end position="910"/>
    </location>
</feature>
<sequence>MRIPLRRNMATLAVVATALLLLLCLGPVYGRVGRGERRLEGSAARINTEREYDALGGDVLDGDTSSSGRSGSAVGNKGRRGRKAWTRSLQTDTNSTGFKMSGKGGKGSSMSGTMGTPNPSPRPTPRPTPYPSPRPSPSPTSRPATPKPTTLAPQPTSSAPQPTSSAPQPTNTAPQPTSSAPQPTSSAPQPATPAPTGVETPSPTDNSAPAPTTTSPVTSAPTTGDLQQPSCDDNAKDYIVSLDVQIDFRDGLVECSNGEETEIKESIPEVLNDKFFDVVTDWIGTVEFGDFEFDEAQLVNNMEYQDNEVRRILGRVVNPNPPRLDAICPTRGSVSCTEDYCRWGCMTVKTTDCGTSSIANWGKLAEEVEERLAKIARLQSIDCLGKPQSLNVVLRVAEGDASPGTATPTQSPVTPAPTISTPAPTISTPAPTISTPEPTISTPAPTISTTDSPTEYPTESTPEPTVSTPEPTEEPTVSTPEPTVSTPEPTASTPEPTASTPEPTASTPGPTPSTPQPTASTPGPTPATPAPAALNENFESTVSDWYGTANFGDFAMDAKQVVDNTNQRGDLDFATCPSREMVTCNADLCHWGCTTASTTDCGTSSLVNWRLLGTDVKERLGGLGYACLGNANNLNVVLVVDDPEGQEDDGSLVPRSADAPAPTPSDEPAPAPAPSPQTEFATTAKVTRDGDFVPRDFEGFPETTTDRNGVCTEHTVVYDVAVDLQMEYPGGNKQDCSISEQGNIDSAVASALNGNFLTTVPDWDGDVGFGPVKFDSSQEVDKTTGGRQRRTQEGRMLESTCKQQRGIDCKGDYCRWGCLLAPSTSCSVNFLTNWANLADDIKVALSGLNYGCLGTTSKLAVNLVVTDPNEGTGSVTRSGIDANELLDQWSVNRVSETKLDRHRTGTKRLI</sequence>
<dbReference type="Proteomes" id="UP001153069">
    <property type="component" value="Unassembled WGS sequence"/>
</dbReference>
<feature type="signal peptide" evidence="2">
    <location>
        <begin position="1"/>
        <end position="30"/>
    </location>
</feature>
<gene>
    <name evidence="3" type="ORF">SEMRO_343_G121910.2</name>
</gene>
<feature type="region of interest" description="Disordered" evidence="1">
    <location>
        <begin position="55"/>
        <end position="232"/>
    </location>
</feature>
<organism evidence="3 4">
    <name type="scientific">Seminavis robusta</name>
    <dbReference type="NCBI Taxonomy" id="568900"/>
    <lineage>
        <taxon>Eukaryota</taxon>
        <taxon>Sar</taxon>
        <taxon>Stramenopiles</taxon>
        <taxon>Ochrophyta</taxon>
        <taxon>Bacillariophyta</taxon>
        <taxon>Bacillariophyceae</taxon>
        <taxon>Bacillariophycidae</taxon>
        <taxon>Naviculales</taxon>
        <taxon>Naviculaceae</taxon>
        <taxon>Seminavis</taxon>
    </lineage>
</organism>
<keyword evidence="2" id="KW-0732">Signal</keyword>
<feature type="compositionally biased region" description="Low complexity" evidence="1">
    <location>
        <begin position="108"/>
        <end position="117"/>
    </location>
</feature>
<evidence type="ECO:0000256" key="1">
    <source>
        <dbReference type="SAM" id="MobiDB-lite"/>
    </source>
</evidence>
<feature type="compositionally biased region" description="Pro residues" evidence="1">
    <location>
        <begin position="118"/>
        <end position="140"/>
    </location>
</feature>
<feature type="compositionally biased region" description="Low complexity" evidence="1">
    <location>
        <begin position="411"/>
        <end position="508"/>
    </location>
</feature>
<feature type="compositionally biased region" description="Pro residues" evidence="1">
    <location>
        <begin position="661"/>
        <end position="675"/>
    </location>
</feature>
<dbReference type="InterPro" id="IPR052881">
    <property type="entry name" value="Keratinocyte_PR"/>
</dbReference>
<feature type="region of interest" description="Disordered" evidence="1">
    <location>
        <begin position="643"/>
        <end position="679"/>
    </location>
</feature>
<evidence type="ECO:0000313" key="4">
    <source>
        <dbReference type="Proteomes" id="UP001153069"/>
    </source>
</evidence>
<comment type="caution">
    <text evidence="3">The sequence shown here is derived from an EMBL/GenBank/DDBJ whole genome shotgun (WGS) entry which is preliminary data.</text>
</comment>
<dbReference type="PANTHER" id="PTHR48138">
    <property type="entry name" value="KERATINOCYTE PROLINE-RICH PROTEIN-RELATED"/>
    <property type="match status" value="1"/>
</dbReference>
<protein>
    <submittedName>
        <fullName evidence="3">Uncharacterized protein</fullName>
    </submittedName>
</protein>